<dbReference type="Proteomes" id="UP000756346">
    <property type="component" value="Unassembled WGS sequence"/>
</dbReference>
<sequence>MAQWILQSCRLVCAGKGAAQRRDDAPGDSLLLALRPGSLPPTKGSTTRHPTQLQPLGSGVEEQAMAVRQAAEPVSYEHAQSEFKVAGVWCVLVERRNSPAEPHAMPKLGDRHAGTWQYFRLASLPRSWTTAAGCLLAAQREPTQARLLPT</sequence>
<proteinExistence type="predicted"/>
<reference evidence="1" key="1">
    <citation type="journal article" date="2021" name="Nat. Commun.">
        <title>Genetic determinants of endophytism in the Arabidopsis root mycobiome.</title>
        <authorList>
            <person name="Mesny F."/>
            <person name="Miyauchi S."/>
            <person name="Thiergart T."/>
            <person name="Pickel B."/>
            <person name="Atanasova L."/>
            <person name="Karlsson M."/>
            <person name="Huettel B."/>
            <person name="Barry K.W."/>
            <person name="Haridas S."/>
            <person name="Chen C."/>
            <person name="Bauer D."/>
            <person name="Andreopoulos W."/>
            <person name="Pangilinan J."/>
            <person name="LaButti K."/>
            <person name="Riley R."/>
            <person name="Lipzen A."/>
            <person name="Clum A."/>
            <person name="Drula E."/>
            <person name="Henrissat B."/>
            <person name="Kohler A."/>
            <person name="Grigoriev I.V."/>
            <person name="Martin F.M."/>
            <person name="Hacquard S."/>
        </authorList>
    </citation>
    <scope>NUCLEOTIDE SEQUENCE</scope>
    <source>
        <strain evidence="1">MPI-CAGE-CH-0230</strain>
    </source>
</reference>
<protein>
    <submittedName>
        <fullName evidence="1">Uncharacterized protein</fullName>
    </submittedName>
</protein>
<name>A0A9P8YCT9_9PEZI</name>
<dbReference type="EMBL" id="JAGTJQ010000003">
    <property type="protein sequence ID" value="KAH7034571.1"/>
    <property type="molecule type" value="Genomic_DNA"/>
</dbReference>
<gene>
    <name evidence="1" type="ORF">B0I36DRAFT_316550</name>
</gene>
<evidence type="ECO:0000313" key="2">
    <source>
        <dbReference type="Proteomes" id="UP000756346"/>
    </source>
</evidence>
<comment type="caution">
    <text evidence="1">The sequence shown here is derived from an EMBL/GenBank/DDBJ whole genome shotgun (WGS) entry which is preliminary data.</text>
</comment>
<organism evidence="1 2">
    <name type="scientific">Microdochium trichocladiopsis</name>
    <dbReference type="NCBI Taxonomy" id="1682393"/>
    <lineage>
        <taxon>Eukaryota</taxon>
        <taxon>Fungi</taxon>
        <taxon>Dikarya</taxon>
        <taxon>Ascomycota</taxon>
        <taxon>Pezizomycotina</taxon>
        <taxon>Sordariomycetes</taxon>
        <taxon>Xylariomycetidae</taxon>
        <taxon>Xylariales</taxon>
        <taxon>Microdochiaceae</taxon>
        <taxon>Microdochium</taxon>
    </lineage>
</organism>
<accession>A0A9P8YCT9</accession>
<dbReference type="RefSeq" id="XP_046014664.1">
    <property type="nucleotide sequence ID" value="XM_046153043.1"/>
</dbReference>
<evidence type="ECO:0000313" key="1">
    <source>
        <dbReference type="EMBL" id="KAH7034571.1"/>
    </source>
</evidence>
<dbReference type="GeneID" id="70182589"/>
<dbReference type="AlphaFoldDB" id="A0A9P8YCT9"/>
<keyword evidence="2" id="KW-1185">Reference proteome</keyword>